<keyword evidence="3" id="KW-1185">Reference proteome</keyword>
<dbReference type="EMBL" id="CABDUW010002596">
    <property type="protein sequence ID" value="VTJ87415.1"/>
    <property type="molecule type" value="Genomic_DNA"/>
</dbReference>
<feature type="compositionally biased region" description="Polar residues" evidence="1">
    <location>
        <begin position="28"/>
        <end position="44"/>
    </location>
</feature>
<proteinExistence type="predicted"/>
<comment type="caution">
    <text evidence="2">The sequence shown here is derived from an EMBL/GenBank/DDBJ whole genome shotgun (WGS) entry which is preliminary data.</text>
</comment>
<name>A0A5E4D001_MARMO</name>
<accession>A0A5E4D001</accession>
<evidence type="ECO:0000256" key="1">
    <source>
        <dbReference type="SAM" id="MobiDB-lite"/>
    </source>
</evidence>
<dbReference type="AlphaFoldDB" id="A0A5E4D001"/>
<organism evidence="2 3">
    <name type="scientific">Marmota monax</name>
    <name type="common">Woodchuck</name>
    <dbReference type="NCBI Taxonomy" id="9995"/>
    <lineage>
        <taxon>Eukaryota</taxon>
        <taxon>Metazoa</taxon>
        <taxon>Chordata</taxon>
        <taxon>Craniata</taxon>
        <taxon>Vertebrata</taxon>
        <taxon>Euteleostomi</taxon>
        <taxon>Mammalia</taxon>
        <taxon>Eutheria</taxon>
        <taxon>Euarchontoglires</taxon>
        <taxon>Glires</taxon>
        <taxon>Rodentia</taxon>
        <taxon>Sciuromorpha</taxon>
        <taxon>Sciuridae</taxon>
        <taxon>Xerinae</taxon>
        <taxon>Marmotini</taxon>
        <taxon>Marmota</taxon>
    </lineage>
</organism>
<protein>
    <submittedName>
        <fullName evidence="2">Uncharacterized protein</fullName>
    </submittedName>
</protein>
<dbReference type="Proteomes" id="UP000335636">
    <property type="component" value="Unassembled WGS sequence"/>
</dbReference>
<feature type="non-terminal residue" evidence="2">
    <location>
        <position position="1"/>
    </location>
</feature>
<reference evidence="2" key="1">
    <citation type="submission" date="2019-04" db="EMBL/GenBank/DDBJ databases">
        <authorList>
            <person name="Alioto T."/>
            <person name="Alioto T."/>
        </authorList>
    </citation>
    <scope>NUCLEOTIDE SEQUENCE [LARGE SCALE GENOMIC DNA]</scope>
</reference>
<sequence>PIEIPDCANIPTQRREQSELSLRAPSHLQAQQPSSGAGSRSPPLSQRFAYGLLLEPGCGRAESGGGRSNLNPSVDCNSEKGEGEREKGPEEEAAFTSLQ</sequence>
<feature type="non-terminal residue" evidence="2">
    <location>
        <position position="99"/>
    </location>
</feature>
<feature type="compositionally biased region" description="Basic and acidic residues" evidence="1">
    <location>
        <begin position="77"/>
        <end position="90"/>
    </location>
</feature>
<evidence type="ECO:0000313" key="2">
    <source>
        <dbReference type="EMBL" id="VTJ87415.1"/>
    </source>
</evidence>
<evidence type="ECO:0000313" key="3">
    <source>
        <dbReference type="Proteomes" id="UP000335636"/>
    </source>
</evidence>
<gene>
    <name evidence="2" type="ORF">MONAX_5E001245</name>
</gene>
<feature type="region of interest" description="Disordered" evidence="1">
    <location>
        <begin position="1"/>
        <end position="99"/>
    </location>
</feature>